<protein>
    <recommendedName>
        <fullName evidence="3">Lipoprotein</fullName>
    </recommendedName>
</protein>
<accession>A0A0V8HKN3</accession>
<evidence type="ECO:0000313" key="1">
    <source>
        <dbReference type="EMBL" id="SCC11584.1"/>
    </source>
</evidence>
<dbReference type="AlphaFoldDB" id="A0A0V8HKN3"/>
<keyword evidence="2" id="KW-1185">Reference proteome</keyword>
<name>A0A0V8HKN3_9BACI</name>
<dbReference type="Proteomes" id="UP000181997">
    <property type="component" value="Unassembled WGS sequence"/>
</dbReference>
<dbReference type="RefSeq" id="WP_032088334.1">
    <property type="nucleotide sequence ID" value="NZ_FMAU01000002.1"/>
</dbReference>
<proteinExistence type="predicted"/>
<evidence type="ECO:0008006" key="3">
    <source>
        <dbReference type="Google" id="ProtNLM"/>
    </source>
</evidence>
<dbReference type="PROSITE" id="PS51257">
    <property type="entry name" value="PROKAR_LIPOPROTEIN"/>
    <property type="match status" value="1"/>
</dbReference>
<reference evidence="2" key="1">
    <citation type="submission" date="2016-08" db="EMBL/GenBank/DDBJ databases">
        <authorList>
            <person name="Varghese N."/>
            <person name="Submissions Spin"/>
        </authorList>
    </citation>
    <scope>NUCLEOTIDE SEQUENCE [LARGE SCALE GENOMIC DNA]</scope>
    <source>
        <strain evidence="2">SGD-1123</strain>
    </source>
</reference>
<organism evidence="1 2">
    <name type="scientific">[Bacillus] enclensis</name>
    <dbReference type="NCBI Taxonomy" id="1402860"/>
    <lineage>
        <taxon>Bacteria</taxon>
        <taxon>Bacillati</taxon>
        <taxon>Bacillota</taxon>
        <taxon>Bacilli</taxon>
        <taxon>Bacillales</taxon>
        <taxon>Bacillaceae</taxon>
        <taxon>Rossellomorea</taxon>
    </lineage>
</organism>
<dbReference type="EMBL" id="FMAU01000002">
    <property type="protein sequence ID" value="SCC11584.1"/>
    <property type="molecule type" value="Genomic_DNA"/>
</dbReference>
<dbReference type="OrthoDB" id="2616591at2"/>
<evidence type="ECO:0000313" key="2">
    <source>
        <dbReference type="Proteomes" id="UP000181997"/>
    </source>
</evidence>
<sequence>MKKLALCVLTMLIMSACSIGKEEKYELCGYGPMMVVEGKEYLRIDTKKRVILGDELGKIKKQINEEYHPVDNFSSNTLAKGSSIFRVKGQDQYLVAKTKDEKYILFQLLDKE</sequence>
<gene>
    <name evidence="1" type="ORF">GA0061094_2597</name>
</gene>